<dbReference type="InterPro" id="IPR020846">
    <property type="entry name" value="MFS_dom"/>
</dbReference>
<dbReference type="HOGENOM" id="CLU_001265_0_1_1"/>
<feature type="transmembrane region" description="Helical" evidence="7">
    <location>
        <begin position="119"/>
        <end position="140"/>
    </location>
</feature>
<evidence type="ECO:0000256" key="4">
    <source>
        <dbReference type="ARBA" id="ARBA00022989"/>
    </source>
</evidence>
<dbReference type="InterPro" id="IPR011701">
    <property type="entry name" value="MFS"/>
</dbReference>
<dbReference type="EMBL" id="KB822725">
    <property type="protein sequence ID" value="ETN36236.1"/>
    <property type="molecule type" value="Genomic_DNA"/>
</dbReference>
<dbReference type="Proteomes" id="UP000030752">
    <property type="component" value="Unassembled WGS sequence"/>
</dbReference>
<name>W2RIC4_CYPE1</name>
<feature type="domain" description="Major facilitator superfamily (MFS) profile" evidence="8">
    <location>
        <begin position="52"/>
        <end position="460"/>
    </location>
</feature>
<feature type="transmembrane region" description="Helical" evidence="7">
    <location>
        <begin position="411"/>
        <end position="429"/>
    </location>
</feature>
<dbReference type="Pfam" id="PF07690">
    <property type="entry name" value="MFS_1"/>
    <property type="match status" value="1"/>
</dbReference>
<keyword evidence="2" id="KW-0813">Transport</keyword>
<reference evidence="9 10" key="1">
    <citation type="submission" date="2013-03" db="EMBL/GenBank/DDBJ databases">
        <title>The Genome Sequence of Phialophora europaea CBS 101466.</title>
        <authorList>
            <consortium name="The Broad Institute Genomics Platform"/>
            <person name="Cuomo C."/>
            <person name="de Hoog S."/>
            <person name="Gorbushina A."/>
            <person name="Walker B."/>
            <person name="Young S.K."/>
            <person name="Zeng Q."/>
            <person name="Gargeya S."/>
            <person name="Fitzgerald M."/>
            <person name="Haas B."/>
            <person name="Abouelleil A."/>
            <person name="Allen A.W."/>
            <person name="Alvarado L."/>
            <person name="Arachchi H.M."/>
            <person name="Berlin A.M."/>
            <person name="Chapman S.B."/>
            <person name="Gainer-Dewar J."/>
            <person name="Goldberg J."/>
            <person name="Griggs A."/>
            <person name="Gujja S."/>
            <person name="Hansen M."/>
            <person name="Howarth C."/>
            <person name="Imamovic A."/>
            <person name="Ireland A."/>
            <person name="Larimer J."/>
            <person name="McCowan C."/>
            <person name="Murphy C."/>
            <person name="Pearson M."/>
            <person name="Poon T.W."/>
            <person name="Priest M."/>
            <person name="Roberts A."/>
            <person name="Saif S."/>
            <person name="Shea T."/>
            <person name="Sisk P."/>
            <person name="Sykes S."/>
            <person name="Wortman J."/>
            <person name="Nusbaum C."/>
            <person name="Birren B."/>
        </authorList>
    </citation>
    <scope>NUCLEOTIDE SEQUENCE [LARGE SCALE GENOMIC DNA]</scope>
    <source>
        <strain evidence="9 10">CBS 101466</strain>
    </source>
</reference>
<feature type="transmembrane region" description="Helical" evidence="7">
    <location>
        <begin position="48"/>
        <end position="66"/>
    </location>
</feature>
<keyword evidence="4 7" id="KW-1133">Transmembrane helix</keyword>
<dbReference type="PROSITE" id="PS50850">
    <property type="entry name" value="MFS"/>
    <property type="match status" value="1"/>
</dbReference>
<feature type="transmembrane region" description="Helical" evidence="7">
    <location>
        <begin position="435"/>
        <end position="459"/>
    </location>
</feature>
<accession>W2RIC4</accession>
<dbReference type="RefSeq" id="XP_008721054.1">
    <property type="nucleotide sequence ID" value="XM_008722832.1"/>
</dbReference>
<dbReference type="FunFam" id="1.20.1250.20:FF:000188">
    <property type="entry name" value="MFS general substrate transporter"/>
    <property type="match status" value="1"/>
</dbReference>
<feature type="region of interest" description="Disordered" evidence="6">
    <location>
        <begin position="470"/>
        <end position="498"/>
    </location>
</feature>
<feature type="transmembrane region" description="Helical" evidence="7">
    <location>
        <begin position="280"/>
        <end position="297"/>
    </location>
</feature>
<dbReference type="GO" id="GO:0016020">
    <property type="term" value="C:membrane"/>
    <property type="evidence" value="ECO:0007669"/>
    <property type="project" value="UniProtKB-SubCell"/>
</dbReference>
<evidence type="ECO:0000313" key="9">
    <source>
        <dbReference type="EMBL" id="ETN36236.1"/>
    </source>
</evidence>
<sequence>MTALNDKVDMSTAKHPSVDEGEAPSVSSGSGQNVTFDRALEKKLVRKLDFVLLPWLAFMYLLNSVGRSNLGNAKTDGMDTDLGFTGNQYSILILIFYIPFGLMDLPLALLTRRFTAKKVLPVLMVGWGAMVLLQCAATSFGGMVPLRLILASFQAGFFCSVVFYLTLFYRRNELGFRIAIFFGSALLAAAFSGLISYGVFQIHNPTVQGWKWLFIIEGAITVVAGVISYFWLPANAETAWFLDAEERALARARTLKDGSHEISPEFSLKRAFAPFKEPKMILWMIIAFNYPVAFATVSNFLPQIVQRLGYSVIKTNLWTVAPNCVGFVVLLCTAYSSDYFRERAFHLVFALSLSLIGLIILAAVDPLTQGRVAYMACFFVAGGAYIPSVLVHSWHNNNDVSEDSKSAKTGFLVGLGNLAGIISASTFRVEYAPNYLPTLIATACCNICAISGILAMKYIMVKENRRRDKAQGRRLRTEDVDTSTLKDGEKDPNWRYFT</sequence>
<feature type="transmembrane region" description="Helical" evidence="7">
    <location>
        <begin position="317"/>
        <end position="337"/>
    </location>
</feature>
<dbReference type="VEuPathDB" id="FungiDB:HMPREF1541_08513"/>
<dbReference type="InterPro" id="IPR036259">
    <property type="entry name" value="MFS_trans_sf"/>
</dbReference>
<dbReference type="eggNOG" id="KOG2533">
    <property type="taxonomic scope" value="Eukaryota"/>
</dbReference>
<dbReference type="SUPFAM" id="SSF103473">
    <property type="entry name" value="MFS general substrate transporter"/>
    <property type="match status" value="1"/>
</dbReference>
<dbReference type="OrthoDB" id="2985014at2759"/>
<evidence type="ECO:0000313" key="10">
    <source>
        <dbReference type="Proteomes" id="UP000030752"/>
    </source>
</evidence>
<feature type="transmembrane region" description="Helical" evidence="7">
    <location>
        <begin position="86"/>
        <end position="107"/>
    </location>
</feature>
<comment type="subcellular location">
    <subcellularLocation>
        <location evidence="1">Membrane</location>
        <topology evidence="1">Multi-pass membrane protein</topology>
    </subcellularLocation>
</comment>
<dbReference type="GO" id="GO:0022857">
    <property type="term" value="F:transmembrane transporter activity"/>
    <property type="evidence" value="ECO:0007669"/>
    <property type="project" value="InterPro"/>
</dbReference>
<dbReference type="GeneID" id="19975852"/>
<dbReference type="FunFam" id="1.20.1250.20:FF:000013">
    <property type="entry name" value="MFS general substrate transporter"/>
    <property type="match status" value="1"/>
</dbReference>
<dbReference type="STRING" id="1220924.W2RIC4"/>
<evidence type="ECO:0000256" key="7">
    <source>
        <dbReference type="SAM" id="Phobius"/>
    </source>
</evidence>
<feature type="transmembrane region" description="Helical" evidence="7">
    <location>
        <begin position="370"/>
        <end position="391"/>
    </location>
</feature>
<evidence type="ECO:0000256" key="2">
    <source>
        <dbReference type="ARBA" id="ARBA00022448"/>
    </source>
</evidence>
<evidence type="ECO:0000256" key="1">
    <source>
        <dbReference type="ARBA" id="ARBA00004141"/>
    </source>
</evidence>
<feature type="transmembrane region" description="Helical" evidence="7">
    <location>
        <begin position="344"/>
        <end position="364"/>
    </location>
</feature>
<dbReference type="PANTHER" id="PTHR43791">
    <property type="entry name" value="PERMEASE-RELATED"/>
    <property type="match status" value="1"/>
</dbReference>
<feature type="transmembrane region" description="Helical" evidence="7">
    <location>
        <begin position="212"/>
        <end position="232"/>
    </location>
</feature>
<keyword evidence="10" id="KW-1185">Reference proteome</keyword>
<dbReference type="AlphaFoldDB" id="W2RIC4"/>
<feature type="region of interest" description="Disordered" evidence="6">
    <location>
        <begin position="1"/>
        <end position="32"/>
    </location>
</feature>
<keyword evidence="3 7" id="KW-0812">Transmembrane</keyword>
<feature type="transmembrane region" description="Helical" evidence="7">
    <location>
        <begin position="146"/>
        <end position="167"/>
    </location>
</feature>
<dbReference type="InParanoid" id="W2RIC4"/>
<evidence type="ECO:0000256" key="5">
    <source>
        <dbReference type="ARBA" id="ARBA00023136"/>
    </source>
</evidence>
<evidence type="ECO:0000256" key="3">
    <source>
        <dbReference type="ARBA" id="ARBA00022692"/>
    </source>
</evidence>
<keyword evidence="5 7" id="KW-0472">Membrane</keyword>
<evidence type="ECO:0000256" key="6">
    <source>
        <dbReference type="SAM" id="MobiDB-lite"/>
    </source>
</evidence>
<organism evidence="9 10">
    <name type="scientific">Cyphellophora europaea (strain CBS 101466)</name>
    <name type="common">Phialophora europaea</name>
    <dbReference type="NCBI Taxonomy" id="1220924"/>
    <lineage>
        <taxon>Eukaryota</taxon>
        <taxon>Fungi</taxon>
        <taxon>Dikarya</taxon>
        <taxon>Ascomycota</taxon>
        <taxon>Pezizomycotina</taxon>
        <taxon>Eurotiomycetes</taxon>
        <taxon>Chaetothyriomycetidae</taxon>
        <taxon>Chaetothyriales</taxon>
        <taxon>Cyphellophoraceae</taxon>
        <taxon>Cyphellophora</taxon>
    </lineage>
</organism>
<proteinExistence type="predicted"/>
<evidence type="ECO:0000259" key="8">
    <source>
        <dbReference type="PROSITE" id="PS50850"/>
    </source>
</evidence>
<gene>
    <name evidence="9" type="ORF">HMPREF1541_08513</name>
</gene>
<dbReference type="PANTHER" id="PTHR43791:SF9">
    <property type="entry name" value="MAJOR FACILITATOR-TYPE TRANSPORTER HXNP"/>
    <property type="match status" value="1"/>
</dbReference>
<dbReference type="Gene3D" id="1.20.1250.20">
    <property type="entry name" value="MFS general substrate transporter like domains"/>
    <property type="match status" value="2"/>
</dbReference>
<protein>
    <recommendedName>
        <fullName evidence="8">Major facilitator superfamily (MFS) profile domain-containing protein</fullName>
    </recommendedName>
</protein>
<feature type="transmembrane region" description="Helical" evidence="7">
    <location>
        <begin position="179"/>
        <end position="200"/>
    </location>
</feature>